<evidence type="ECO:0000313" key="2">
    <source>
        <dbReference type="EMBL" id="MBA2891377.1"/>
    </source>
</evidence>
<dbReference type="RefSeq" id="WP_220133565.1">
    <property type="nucleotide sequence ID" value="NZ_BAABAM010000002.1"/>
</dbReference>
<accession>A0A7W0CI25</accession>
<dbReference type="Pfam" id="PF07332">
    <property type="entry name" value="Phage_holin_3_6"/>
    <property type="match status" value="2"/>
</dbReference>
<sequence length="272" mass="28353">MSQAPEVEETLGSLVAKASDQISTLVRAEIELAKSELRFDAQRVGTGVGLLAGAAFIAHLCLILASFTLGFLLSEGMWTWLAVVLTVLAYLATGAFLGYLALLGARTLGKGPSQPVGAALAGVLFLEVTGAVLFFGLPPLQRWIESFSMPAWLTASLPVVIAVIVAGVLGYLASLLARRLAQGIAPGAAITLFGLAYLALAVLFGYLAYLFVPKLAAGLPSSAAFLIVTLFYLLVAGVAVLVGTRRFKGLTGMKRTRDSLKGLKDVAEPADG</sequence>
<evidence type="ECO:0000256" key="1">
    <source>
        <dbReference type="SAM" id="Phobius"/>
    </source>
</evidence>
<organism evidence="2 3">
    <name type="scientific">Nonomuraea soli</name>
    <dbReference type="NCBI Taxonomy" id="1032476"/>
    <lineage>
        <taxon>Bacteria</taxon>
        <taxon>Bacillati</taxon>
        <taxon>Actinomycetota</taxon>
        <taxon>Actinomycetes</taxon>
        <taxon>Streptosporangiales</taxon>
        <taxon>Streptosporangiaceae</taxon>
        <taxon>Nonomuraea</taxon>
    </lineage>
</organism>
<evidence type="ECO:0008006" key="4">
    <source>
        <dbReference type="Google" id="ProtNLM"/>
    </source>
</evidence>
<keyword evidence="1" id="KW-0812">Transmembrane</keyword>
<feature type="transmembrane region" description="Helical" evidence="1">
    <location>
        <begin position="78"/>
        <end position="104"/>
    </location>
</feature>
<keyword evidence="3" id="KW-1185">Reference proteome</keyword>
<feature type="transmembrane region" description="Helical" evidence="1">
    <location>
        <begin position="157"/>
        <end position="177"/>
    </location>
</feature>
<feature type="transmembrane region" description="Helical" evidence="1">
    <location>
        <begin position="116"/>
        <end position="137"/>
    </location>
</feature>
<feature type="transmembrane region" description="Helical" evidence="1">
    <location>
        <begin position="189"/>
        <end position="211"/>
    </location>
</feature>
<evidence type="ECO:0000313" key="3">
    <source>
        <dbReference type="Proteomes" id="UP000530928"/>
    </source>
</evidence>
<gene>
    <name evidence="2" type="ORF">HNR30_002718</name>
</gene>
<dbReference type="InterPro" id="IPR009937">
    <property type="entry name" value="Phage_holin_3_6"/>
</dbReference>
<reference evidence="2 3" key="1">
    <citation type="submission" date="2020-07" db="EMBL/GenBank/DDBJ databases">
        <title>Genomic Encyclopedia of Type Strains, Phase IV (KMG-IV): sequencing the most valuable type-strain genomes for metagenomic binning, comparative biology and taxonomic classification.</title>
        <authorList>
            <person name="Goeker M."/>
        </authorList>
    </citation>
    <scope>NUCLEOTIDE SEQUENCE [LARGE SCALE GENOMIC DNA]</scope>
    <source>
        <strain evidence="2 3">DSM 45533</strain>
    </source>
</reference>
<proteinExistence type="predicted"/>
<keyword evidence="1" id="KW-0472">Membrane</keyword>
<dbReference type="Proteomes" id="UP000530928">
    <property type="component" value="Unassembled WGS sequence"/>
</dbReference>
<comment type="caution">
    <text evidence="2">The sequence shown here is derived from an EMBL/GenBank/DDBJ whole genome shotgun (WGS) entry which is preliminary data.</text>
</comment>
<dbReference type="AlphaFoldDB" id="A0A7W0CI25"/>
<feature type="transmembrane region" description="Helical" evidence="1">
    <location>
        <begin position="48"/>
        <end position="72"/>
    </location>
</feature>
<keyword evidence="1" id="KW-1133">Transmembrane helix</keyword>
<feature type="transmembrane region" description="Helical" evidence="1">
    <location>
        <begin position="223"/>
        <end position="244"/>
    </location>
</feature>
<name>A0A7W0CI25_9ACTN</name>
<protein>
    <recommendedName>
        <fullName evidence="4">Phage holin family protein</fullName>
    </recommendedName>
</protein>
<dbReference type="EMBL" id="JACDUR010000003">
    <property type="protein sequence ID" value="MBA2891377.1"/>
    <property type="molecule type" value="Genomic_DNA"/>
</dbReference>